<evidence type="ECO:0000259" key="1">
    <source>
        <dbReference type="Pfam" id="PF10547"/>
    </source>
</evidence>
<dbReference type="RefSeq" id="WP_075075464.1">
    <property type="nucleotide sequence ID" value="NZ_DF967973.1"/>
</dbReference>
<feature type="domain" description="Antirepressor protein ant N-terminal" evidence="1">
    <location>
        <begin position="18"/>
        <end position="126"/>
    </location>
</feature>
<dbReference type="STRING" id="360412.LARV_03877"/>
<dbReference type="Pfam" id="PF10547">
    <property type="entry name" value="P22_AR_N"/>
    <property type="match status" value="1"/>
</dbReference>
<name>A0A0K8MYG5_9CHLR</name>
<keyword evidence="3" id="KW-1185">Reference proteome</keyword>
<sequence length="283" mass="31403">MENPFEAPVFKPRSERSLEFRGKQIATADLADGKGYVSLRSLCEAFGLDSRAQRKRLSRQQGYFAPYTATILLNTPGGAQPALCLMASAVPLFLTGVELERVQDEQARELLTAFLDEAHTVLAEHFGISERGELQFLRESVGRMVAEQETFEEELSKKVEAELAELRKSHDEKVQQIRGAFGDLRKQVTQIEAVAGPKVRLNPEQLGQLRQAVATLGTLMQEQGIPKPYPGIYMDITRLSGVSRSEDIRQEDFQMVVDFLEGQVRALTRKSAPASSSTQTSGS</sequence>
<evidence type="ECO:0000313" key="3">
    <source>
        <dbReference type="Proteomes" id="UP000055060"/>
    </source>
</evidence>
<evidence type="ECO:0000313" key="2">
    <source>
        <dbReference type="EMBL" id="GAP16081.1"/>
    </source>
</evidence>
<reference evidence="2" key="1">
    <citation type="submission" date="2015-07" db="EMBL/GenBank/DDBJ databases">
        <title>Draft Genome Sequences of Anaerolinea thermolimosa IMO-1, Bellilinea caldifistulae GOMI-1, Leptolinea tardivitalis YMTK-2, Levilinea saccharolytica KIBI-1,Longilinea arvoryzae KOME-1, Previously Described as Members of the Anaerolineaceae (Chloroflexi).</title>
        <authorList>
            <person name="Sekiguchi Y."/>
            <person name="Ohashi A."/>
            <person name="Matsuura N."/>
            <person name="Tourlousse M.D."/>
        </authorList>
    </citation>
    <scope>NUCLEOTIDE SEQUENCE [LARGE SCALE GENOMIC DNA]</scope>
    <source>
        <strain evidence="2">KOME-1</strain>
    </source>
</reference>
<dbReference type="InterPro" id="IPR018875">
    <property type="entry name" value="Antirepressor_Ant_N"/>
</dbReference>
<protein>
    <submittedName>
        <fullName evidence="2">Protein containg P22_AR N-terminal domain</fullName>
    </submittedName>
</protein>
<gene>
    <name evidence="2" type="ORF">LARV_03877</name>
</gene>
<dbReference type="AlphaFoldDB" id="A0A0K8MYG5"/>
<dbReference type="Proteomes" id="UP000055060">
    <property type="component" value="Unassembled WGS sequence"/>
</dbReference>
<proteinExistence type="predicted"/>
<organism evidence="2">
    <name type="scientific">Longilinea arvoryzae</name>
    <dbReference type="NCBI Taxonomy" id="360412"/>
    <lineage>
        <taxon>Bacteria</taxon>
        <taxon>Bacillati</taxon>
        <taxon>Chloroflexota</taxon>
        <taxon>Anaerolineae</taxon>
        <taxon>Anaerolineales</taxon>
        <taxon>Anaerolineaceae</taxon>
        <taxon>Longilinea</taxon>
    </lineage>
</organism>
<dbReference type="EMBL" id="DF967973">
    <property type="protein sequence ID" value="GAP16081.1"/>
    <property type="molecule type" value="Genomic_DNA"/>
</dbReference>
<accession>A0A0K8MYG5</accession>